<evidence type="ECO:0000313" key="2">
    <source>
        <dbReference type="EMBL" id="ODA90086.1"/>
    </source>
</evidence>
<gene>
    <name evidence="2" type="ORF">ATY41_11520</name>
</gene>
<reference evidence="2 3" key="1">
    <citation type="submission" date="2015-11" db="EMBL/GenBank/DDBJ databases">
        <authorList>
            <person name="Zhang Y."/>
            <person name="Guo Z."/>
        </authorList>
    </citation>
    <scope>NUCLEOTIDE SEQUENCE [LARGE SCALE GENOMIC DNA]</scope>
    <source>
        <strain evidence="3">gdw1</strain>
    </source>
</reference>
<keyword evidence="1" id="KW-1133">Transmembrane helix</keyword>
<name>A0A1E2SJP5_LEIXY</name>
<evidence type="ECO:0000256" key="1">
    <source>
        <dbReference type="SAM" id="Phobius"/>
    </source>
</evidence>
<comment type="caution">
    <text evidence="2">The sequence shown here is derived from an EMBL/GenBank/DDBJ whole genome shotgun (WGS) entry which is preliminary data.</text>
</comment>
<protein>
    <submittedName>
        <fullName evidence="2">Uncharacterized protein</fullName>
    </submittedName>
</protein>
<dbReference type="Proteomes" id="UP000094426">
    <property type="component" value="Unassembled WGS sequence"/>
</dbReference>
<dbReference type="AlphaFoldDB" id="A0A1E2SJP5"/>
<feature type="transmembrane region" description="Helical" evidence="1">
    <location>
        <begin position="29"/>
        <end position="54"/>
    </location>
</feature>
<proteinExistence type="predicted"/>
<feature type="transmembrane region" description="Helical" evidence="1">
    <location>
        <begin position="60"/>
        <end position="77"/>
    </location>
</feature>
<dbReference type="EMBL" id="LNZG01000022">
    <property type="protein sequence ID" value="ODA90086.1"/>
    <property type="molecule type" value="Genomic_DNA"/>
</dbReference>
<evidence type="ECO:0000313" key="3">
    <source>
        <dbReference type="Proteomes" id="UP000094426"/>
    </source>
</evidence>
<keyword evidence="1" id="KW-0472">Membrane</keyword>
<dbReference type="RefSeq" id="WP_050737947.1">
    <property type="nucleotide sequence ID" value="NZ_LNZG01000022.1"/>
</dbReference>
<keyword evidence="1" id="KW-0812">Transmembrane</keyword>
<organism evidence="2 3">
    <name type="scientific">Leifsonia xyli subsp. xyli</name>
    <dbReference type="NCBI Taxonomy" id="59736"/>
    <lineage>
        <taxon>Bacteria</taxon>
        <taxon>Bacillati</taxon>
        <taxon>Actinomycetota</taxon>
        <taxon>Actinomycetes</taxon>
        <taxon>Micrococcales</taxon>
        <taxon>Microbacteriaceae</taxon>
        <taxon>Leifsonia</taxon>
    </lineage>
</organism>
<sequence length="87" mass="9520">MRRRTQLEPQSAIPSAEDRRKHLDFIQAVITRMASAAADAKGWALTVAVAAFGFAATKQSYLIALLGLGAVVVFGALDSRYLREERK</sequence>
<accession>A0A1E2SJP5</accession>
<dbReference type="OrthoDB" id="9784774at2"/>